<keyword evidence="1" id="KW-0812">Transmembrane</keyword>
<evidence type="ECO:0000313" key="3">
    <source>
        <dbReference type="Proteomes" id="UP000596248"/>
    </source>
</evidence>
<reference evidence="2 3" key="1">
    <citation type="submission" date="2021-01" db="EMBL/GenBank/DDBJ databases">
        <title>Identification of strong promoters based on the transcriptome of Brevibacillus choshinensis.</title>
        <authorList>
            <person name="Yao D."/>
            <person name="Zhang K."/>
            <person name="Wu J."/>
        </authorList>
    </citation>
    <scope>NUCLEOTIDE SEQUENCE [LARGE SCALE GENOMIC DNA]</scope>
    <source>
        <strain evidence="2 3">HPD31-SP3</strain>
    </source>
</reference>
<feature type="transmembrane region" description="Helical" evidence="1">
    <location>
        <begin position="89"/>
        <end position="107"/>
    </location>
</feature>
<gene>
    <name evidence="2" type="ORF">JNE38_14110</name>
</gene>
<feature type="transmembrane region" description="Helical" evidence="1">
    <location>
        <begin position="6"/>
        <end position="21"/>
    </location>
</feature>
<accession>A0ABX7FWS4</accession>
<dbReference type="EMBL" id="CP069127">
    <property type="protein sequence ID" value="QRG70146.1"/>
    <property type="molecule type" value="Genomic_DNA"/>
</dbReference>
<protein>
    <submittedName>
        <fullName evidence="2">Uncharacterized protein</fullName>
    </submittedName>
</protein>
<evidence type="ECO:0000256" key="1">
    <source>
        <dbReference type="SAM" id="Phobius"/>
    </source>
</evidence>
<feature type="transmembrane region" description="Helical" evidence="1">
    <location>
        <begin position="113"/>
        <end position="132"/>
    </location>
</feature>
<proteinExistence type="predicted"/>
<feature type="transmembrane region" description="Helical" evidence="1">
    <location>
        <begin position="33"/>
        <end position="53"/>
    </location>
</feature>
<name>A0ABX7FWS4_BRECH</name>
<keyword evidence="1" id="KW-0472">Membrane</keyword>
<sequence>MLVLNIVFLSLLTIGSVLYTYKNRTELACMDGMIIAMGLGAMSSVTLGLNIQVLLASDLALATVIAVLIGMTVGFCTGWLVSLTASIEGVMAGVMGGMMSPMLGAMLSGPMLLIWFLDIAYLLVILLLMLLVKEARQAFQEEAELLENNTQTVHGD</sequence>
<evidence type="ECO:0000313" key="2">
    <source>
        <dbReference type="EMBL" id="QRG70146.1"/>
    </source>
</evidence>
<dbReference type="Proteomes" id="UP000596248">
    <property type="component" value="Chromosome"/>
</dbReference>
<dbReference type="RefSeq" id="WP_203357120.1">
    <property type="nucleotide sequence ID" value="NZ_CP069127.1"/>
</dbReference>
<organism evidence="2 3">
    <name type="scientific">Brevibacillus choshinensis</name>
    <dbReference type="NCBI Taxonomy" id="54911"/>
    <lineage>
        <taxon>Bacteria</taxon>
        <taxon>Bacillati</taxon>
        <taxon>Bacillota</taxon>
        <taxon>Bacilli</taxon>
        <taxon>Bacillales</taxon>
        <taxon>Paenibacillaceae</taxon>
        <taxon>Brevibacillus</taxon>
    </lineage>
</organism>
<keyword evidence="1" id="KW-1133">Transmembrane helix</keyword>
<keyword evidence="3" id="KW-1185">Reference proteome</keyword>
<feature type="transmembrane region" description="Helical" evidence="1">
    <location>
        <begin position="59"/>
        <end position="82"/>
    </location>
</feature>